<keyword evidence="5" id="KW-1185">Reference proteome</keyword>
<feature type="compositionally biased region" description="Polar residues" evidence="1">
    <location>
        <begin position="650"/>
        <end position="659"/>
    </location>
</feature>
<feature type="compositionally biased region" description="Basic and acidic residues" evidence="1">
    <location>
        <begin position="663"/>
        <end position="677"/>
    </location>
</feature>
<feature type="transmembrane region" description="Helical" evidence="2">
    <location>
        <begin position="89"/>
        <end position="115"/>
    </location>
</feature>
<evidence type="ECO:0000313" key="4">
    <source>
        <dbReference type="EnsemblProtists" id="EOD12658"/>
    </source>
</evidence>
<dbReference type="KEGG" id="ehx:EMIHUDRAFT_104166"/>
<dbReference type="Proteomes" id="UP000013827">
    <property type="component" value="Unassembled WGS sequence"/>
</dbReference>
<evidence type="ECO:0000313" key="5">
    <source>
        <dbReference type="Proteomes" id="UP000013827"/>
    </source>
</evidence>
<accession>A0A0D3IN23</accession>
<keyword evidence="2" id="KW-0812">Transmembrane</keyword>
<feature type="region of interest" description="Disordered" evidence="1">
    <location>
        <begin position="1"/>
        <end position="40"/>
    </location>
</feature>
<name>A0A0D3IN23_EMIH1</name>
<dbReference type="AlphaFoldDB" id="A0A0D3IN23"/>
<reference evidence="5" key="1">
    <citation type="journal article" date="2013" name="Nature">
        <title>Pan genome of the phytoplankton Emiliania underpins its global distribution.</title>
        <authorList>
            <person name="Read B.A."/>
            <person name="Kegel J."/>
            <person name="Klute M.J."/>
            <person name="Kuo A."/>
            <person name="Lefebvre S.C."/>
            <person name="Maumus F."/>
            <person name="Mayer C."/>
            <person name="Miller J."/>
            <person name="Monier A."/>
            <person name="Salamov A."/>
            <person name="Young J."/>
            <person name="Aguilar M."/>
            <person name="Claverie J.M."/>
            <person name="Frickenhaus S."/>
            <person name="Gonzalez K."/>
            <person name="Herman E.K."/>
            <person name="Lin Y.C."/>
            <person name="Napier J."/>
            <person name="Ogata H."/>
            <person name="Sarno A.F."/>
            <person name="Shmutz J."/>
            <person name="Schroeder D."/>
            <person name="de Vargas C."/>
            <person name="Verret F."/>
            <person name="von Dassow P."/>
            <person name="Valentin K."/>
            <person name="Van de Peer Y."/>
            <person name="Wheeler G."/>
            <person name="Dacks J.B."/>
            <person name="Delwiche C.F."/>
            <person name="Dyhrman S.T."/>
            <person name="Glockner G."/>
            <person name="John U."/>
            <person name="Richards T."/>
            <person name="Worden A.Z."/>
            <person name="Zhang X."/>
            <person name="Grigoriev I.V."/>
            <person name="Allen A.E."/>
            <person name="Bidle K."/>
            <person name="Borodovsky M."/>
            <person name="Bowler C."/>
            <person name="Brownlee C."/>
            <person name="Cock J.M."/>
            <person name="Elias M."/>
            <person name="Gladyshev V.N."/>
            <person name="Groth M."/>
            <person name="Guda C."/>
            <person name="Hadaegh A."/>
            <person name="Iglesias-Rodriguez M.D."/>
            <person name="Jenkins J."/>
            <person name="Jones B.M."/>
            <person name="Lawson T."/>
            <person name="Leese F."/>
            <person name="Lindquist E."/>
            <person name="Lobanov A."/>
            <person name="Lomsadze A."/>
            <person name="Malik S.B."/>
            <person name="Marsh M.E."/>
            <person name="Mackinder L."/>
            <person name="Mock T."/>
            <person name="Mueller-Roeber B."/>
            <person name="Pagarete A."/>
            <person name="Parker M."/>
            <person name="Probert I."/>
            <person name="Quesneville H."/>
            <person name="Raines C."/>
            <person name="Rensing S.A."/>
            <person name="Riano-Pachon D.M."/>
            <person name="Richier S."/>
            <person name="Rokitta S."/>
            <person name="Shiraiwa Y."/>
            <person name="Soanes D.M."/>
            <person name="van der Giezen M."/>
            <person name="Wahlund T.M."/>
            <person name="Williams B."/>
            <person name="Wilson W."/>
            <person name="Wolfe G."/>
            <person name="Wurch L.L."/>
        </authorList>
    </citation>
    <scope>NUCLEOTIDE SEQUENCE</scope>
</reference>
<sequence length="683" mass="73427">MMDNKPSHTPPSPPESPPEVEQETVRIPLSSLDPDVDGNGDVSHAEKKIHGCLLAADKDGNGWLSTKEFYSVLSGFLSAEKKRVLYKKLAIFSLVGCVILACTTLGTSTAAAVLAKESFVSETLMVDADGKVVAVAKAETSLPLLVAPVLSPEQLASIEKMTVTYKSDGAPDGGKNETVHASLSISHVKRFSKTRVTFELAFPGGLVQVWDGAATYTDAEALEHNLCFAKVGCAAFSVDDAGEAEKLVAEAEEALAAAGLEGRRLGTSTSDLRATVEGLLGLQAGESFTLKDARDGAVVALSPGLPSGLVLDVAVSGNGVGAGSSGAAGPSAAPAPGYTEEVVIQYKFASCKTAVIEPDQFVGTLDVPMLRDLRTGLCKLAPGATDANGAYGDTELSEEASTWEFTATFARPDEGGPISSLKLGLGLESSERRLVAVHDAGTEEFVCDFSTPRKTVRLNAWEKNQGGVLCAYALIDIPEVLDPDYIPEGTHPSDYKATAYYKAKLYTVLSAWKPDQKVKDLPRYKQDRALPNWEALKLVVLARNPRRPERWAEKAVLQYRHFLALKKEHQDWDSKLFSPSGPLDTVWHAHLSFVERYQRDILAFTGGHLIEHSPVLGGEAKDRYSAAYKEHRERMRQSGEQVDAEFWPAPSSTKGNGKSTFHVPHDGDSGDELKLWDEGPQCG</sequence>
<dbReference type="RefSeq" id="XP_005765087.1">
    <property type="nucleotide sequence ID" value="XM_005765030.1"/>
</dbReference>
<dbReference type="PROSITE" id="PS00018">
    <property type="entry name" value="EF_HAND_1"/>
    <property type="match status" value="1"/>
</dbReference>
<feature type="domain" description="EF-hand" evidence="3">
    <location>
        <begin position="44"/>
        <end position="79"/>
    </location>
</feature>
<dbReference type="GO" id="GO:0005509">
    <property type="term" value="F:calcium ion binding"/>
    <property type="evidence" value="ECO:0007669"/>
    <property type="project" value="InterPro"/>
</dbReference>
<dbReference type="eggNOG" id="ENOG502SEZ8">
    <property type="taxonomic scope" value="Eukaryota"/>
</dbReference>
<proteinExistence type="predicted"/>
<keyword evidence="2" id="KW-1133">Transmembrane helix</keyword>
<feature type="region of interest" description="Disordered" evidence="1">
    <location>
        <begin position="635"/>
        <end position="683"/>
    </location>
</feature>
<dbReference type="InterPro" id="IPR002048">
    <property type="entry name" value="EF_hand_dom"/>
</dbReference>
<reference evidence="4" key="2">
    <citation type="submission" date="2024-10" db="UniProtKB">
        <authorList>
            <consortium name="EnsemblProtists"/>
        </authorList>
    </citation>
    <scope>IDENTIFICATION</scope>
</reference>
<dbReference type="EnsemblProtists" id="EOD12658">
    <property type="protein sequence ID" value="EOD12658"/>
    <property type="gene ID" value="EMIHUDRAFT_104166"/>
</dbReference>
<dbReference type="InterPro" id="IPR018247">
    <property type="entry name" value="EF_Hand_1_Ca_BS"/>
</dbReference>
<dbReference type="GeneID" id="17258757"/>
<evidence type="ECO:0000256" key="1">
    <source>
        <dbReference type="SAM" id="MobiDB-lite"/>
    </source>
</evidence>
<dbReference type="PaxDb" id="2903-EOD12658"/>
<dbReference type="PROSITE" id="PS50222">
    <property type="entry name" value="EF_HAND_2"/>
    <property type="match status" value="1"/>
</dbReference>
<protein>
    <recommendedName>
        <fullName evidence="3">EF-hand domain-containing protein</fullName>
    </recommendedName>
</protein>
<keyword evidence="2" id="KW-0472">Membrane</keyword>
<feature type="compositionally biased region" description="Pro residues" evidence="1">
    <location>
        <begin position="8"/>
        <end position="17"/>
    </location>
</feature>
<evidence type="ECO:0000256" key="2">
    <source>
        <dbReference type="SAM" id="Phobius"/>
    </source>
</evidence>
<dbReference type="HOGENOM" id="CLU_403061_0_0_1"/>
<evidence type="ECO:0000259" key="3">
    <source>
        <dbReference type="PROSITE" id="PS50222"/>
    </source>
</evidence>
<organism evidence="4 5">
    <name type="scientific">Emiliania huxleyi (strain CCMP1516)</name>
    <dbReference type="NCBI Taxonomy" id="280463"/>
    <lineage>
        <taxon>Eukaryota</taxon>
        <taxon>Haptista</taxon>
        <taxon>Haptophyta</taxon>
        <taxon>Prymnesiophyceae</taxon>
        <taxon>Isochrysidales</taxon>
        <taxon>Noelaerhabdaceae</taxon>
        <taxon>Emiliania</taxon>
    </lineage>
</organism>